<organism evidence="1 2">
    <name type="scientific">Channa argus</name>
    <name type="common">Northern snakehead</name>
    <name type="synonym">Ophicephalus argus</name>
    <dbReference type="NCBI Taxonomy" id="215402"/>
    <lineage>
        <taxon>Eukaryota</taxon>
        <taxon>Metazoa</taxon>
        <taxon>Chordata</taxon>
        <taxon>Craniata</taxon>
        <taxon>Vertebrata</taxon>
        <taxon>Euteleostomi</taxon>
        <taxon>Actinopterygii</taxon>
        <taxon>Neopterygii</taxon>
        <taxon>Teleostei</taxon>
        <taxon>Neoteleostei</taxon>
        <taxon>Acanthomorphata</taxon>
        <taxon>Anabantaria</taxon>
        <taxon>Anabantiformes</taxon>
        <taxon>Channoidei</taxon>
        <taxon>Channidae</taxon>
        <taxon>Channa</taxon>
    </lineage>
</organism>
<reference evidence="2" key="2">
    <citation type="submission" date="2019-02" db="EMBL/GenBank/DDBJ databases">
        <title>Opniocepnalus argus Var Kimnra genome.</title>
        <authorList>
            <person name="Zhou C."/>
            <person name="Xiao S."/>
        </authorList>
    </citation>
    <scope>NUCLEOTIDE SEQUENCE [LARGE SCALE GENOMIC DNA]</scope>
</reference>
<name>A0A6G1PFU0_CHAAH</name>
<accession>A0A6G1PFU0</accession>
<dbReference type="AlphaFoldDB" id="A0A6G1PFU0"/>
<keyword evidence="2" id="KW-1185">Reference proteome</keyword>
<dbReference type="EMBL" id="CM015715">
    <property type="protein sequence ID" value="KAF3689170.1"/>
    <property type="molecule type" value="Genomic_DNA"/>
</dbReference>
<sequence length="52" mass="5658">MATGSATLSHHVEGECTHMFTHSNEHSCAHMQTNIEAGLADGLKRQSKSQCF</sequence>
<reference evidence="1 2" key="1">
    <citation type="submission" date="2019-02" db="EMBL/GenBank/DDBJ databases">
        <title>Opniocepnalus argus genome.</title>
        <authorList>
            <person name="Zhou C."/>
            <person name="Xiao S."/>
        </authorList>
    </citation>
    <scope>NUCLEOTIDE SEQUENCE [LARGE SCALE GENOMIC DNA]</scope>
    <source>
        <strain evidence="1">OARG1902GOOAL</strain>
        <tissue evidence="1">Muscle</tissue>
    </source>
</reference>
<protein>
    <submittedName>
        <fullName evidence="1">Uncharacterized protein</fullName>
    </submittedName>
</protein>
<dbReference type="Proteomes" id="UP000503349">
    <property type="component" value="Chromosome 4"/>
</dbReference>
<evidence type="ECO:0000313" key="2">
    <source>
        <dbReference type="Proteomes" id="UP000503349"/>
    </source>
</evidence>
<proteinExistence type="predicted"/>
<evidence type="ECO:0000313" key="1">
    <source>
        <dbReference type="EMBL" id="KAF3689170.1"/>
    </source>
</evidence>
<gene>
    <name evidence="1" type="ORF">EXN66_Car004842</name>
</gene>